<keyword evidence="5" id="KW-1185">Reference proteome</keyword>
<sequence>MDGISSSEMAEGSQQDGDEADSVQEAAGQMENLTRSPGVRERLIEKGTCSDKDGWVVSMTDGRQGKRNLLRLVYASIHPASTIIVMVRPPPEPPPEVERGARVHKFYFAYIVFFMFHFYLDLYSVFGFAVFFW</sequence>
<dbReference type="EMBL" id="CAMAPF010000173">
    <property type="protein sequence ID" value="CAH9110655.1"/>
    <property type="molecule type" value="Genomic_DNA"/>
</dbReference>
<protein>
    <recommendedName>
        <fullName evidence="6">BRX domain-containing protein</fullName>
    </recommendedName>
</protein>
<keyword evidence="2" id="KW-1133">Transmembrane helix</keyword>
<comment type="caution">
    <text evidence="3">The sequence shown here is derived from an EMBL/GenBank/DDBJ whole genome shotgun (WGS) entry which is preliminary data.</text>
</comment>
<feature type="compositionally biased region" description="Polar residues" evidence="1">
    <location>
        <begin position="1"/>
        <end position="15"/>
    </location>
</feature>
<evidence type="ECO:0000313" key="4">
    <source>
        <dbReference type="EMBL" id="CAH9131185.1"/>
    </source>
</evidence>
<proteinExistence type="predicted"/>
<evidence type="ECO:0008006" key="6">
    <source>
        <dbReference type="Google" id="ProtNLM"/>
    </source>
</evidence>
<dbReference type="Proteomes" id="UP001152523">
    <property type="component" value="Unassembled WGS sequence"/>
</dbReference>
<dbReference type="EMBL" id="CAMAPF010000964">
    <property type="protein sequence ID" value="CAH9131185.1"/>
    <property type="molecule type" value="Genomic_DNA"/>
</dbReference>
<evidence type="ECO:0000313" key="5">
    <source>
        <dbReference type="Proteomes" id="UP001152523"/>
    </source>
</evidence>
<evidence type="ECO:0000256" key="2">
    <source>
        <dbReference type="SAM" id="Phobius"/>
    </source>
</evidence>
<dbReference type="AlphaFoldDB" id="A0AAV0DZ56"/>
<evidence type="ECO:0000313" key="3">
    <source>
        <dbReference type="EMBL" id="CAH9110655.1"/>
    </source>
</evidence>
<gene>
    <name evidence="3" type="ORF">CEPIT_LOCUS19207</name>
    <name evidence="4" type="ORF">CEPIT_LOCUS31216</name>
</gene>
<evidence type="ECO:0000256" key="1">
    <source>
        <dbReference type="SAM" id="MobiDB-lite"/>
    </source>
</evidence>
<accession>A0AAV0DZ56</accession>
<feature type="region of interest" description="Disordered" evidence="1">
    <location>
        <begin position="1"/>
        <end position="42"/>
    </location>
</feature>
<name>A0AAV0DZ56_9ASTE</name>
<keyword evidence="2" id="KW-0472">Membrane</keyword>
<feature type="transmembrane region" description="Helical" evidence="2">
    <location>
        <begin position="107"/>
        <end position="132"/>
    </location>
</feature>
<organism evidence="3 5">
    <name type="scientific">Cuscuta epithymum</name>
    <dbReference type="NCBI Taxonomy" id="186058"/>
    <lineage>
        <taxon>Eukaryota</taxon>
        <taxon>Viridiplantae</taxon>
        <taxon>Streptophyta</taxon>
        <taxon>Embryophyta</taxon>
        <taxon>Tracheophyta</taxon>
        <taxon>Spermatophyta</taxon>
        <taxon>Magnoliopsida</taxon>
        <taxon>eudicotyledons</taxon>
        <taxon>Gunneridae</taxon>
        <taxon>Pentapetalae</taxon>
        <taxon>asterids</taxon>
        <taxon>lamiids</taxon>
        <taxon>Solanales</taxon>
        <taxon>Convolvulaceae</taxon>
        <taxon>Cuscuteae</taxon>
        <taxon>Cuscuta</taxon>
        <taxon>Cuscuta subgen. Cuscuta</taxon>
    </lineage>
</organism>
<reference evidence="3" key="1">
    <citation type="submission" date="2022-07" db="EMBL/GenBank/DDBJ databases">
        <authorList>
            <person name="Macas J."/>
            <person name="Novak P."/>
            <person name="Neumann P."/>
        </authorList>
    </citation>
    <scope>NUCLEOTIDE SEQUENCE</scope>
</reference>
<keyword evidence="2" id="KW-0812">Transmembrane</keyword>